<organism evidence="8">
    <name type="scientific">Picea sitchensis</name>
    <name type="common">Sitka spruce</name>
    <name type="synonym">Pinus sitchensis</name>
    <dbReference type="NCBI Taxonomy" id="3332"/>
    <lineage>
        <taxon>Eukaryota</taxon>
        <taxon>Viridiplantae</taxon>
        <taxon>Streptophyta</taxon>
        <taxon>Embryophyta</taxon>
        <taxon>Tracheophyta</taxon>
        <taxon>Spermatophyta</taxon>
        <taxon>Pinopsida</taxon>
        <taxon>Pinidae</taxon>
        <taxon>Conifers I</taxon>
        <taxon>Pinales</taxon>
        <taxon>Pinaceae</taxon>
        <taxon>Picea</taxon>
    </lineage>
</organism>
<keyword evidence="2" id="KW-0489">Methyltransferase</keyword>
<feature type="compositionally biased region" description="Basic and acidic residues" evidence="6">
    <location>
        <begin position="75"/>
        <end position="85"/>
    </location>
</feature>
<dbReference type="InterPro" id="IPR028564">
    <property type="entry name" value="MT_TRM10-typ"/>
</dbReference>
<dbReference type="EC" id="2.1.1.221" evidence="1"/>
<feature type="compositionally biased region" description="Basic and acidic residues" evidence="6">
    <location>
        <begin position="350"/>
        <end position="360"/>
    </location>
</feature>
<dbReference type="CDD" id="cd18089">
    <property type="entry name" value="SPOUT_Trm10-like"/>
    <property type="match status" value="1"/>
</dbReference>
<feature type="compositionally biased region" description="Polar residues" evidence="6">
    <location>
        <begin position="330"/>
        <end position="349"/>
    </location>
</feature>
<evidence type="ECO:0000256" key="2">
    <source>
        <dbReference type="ARBA" id="ARBA00022603"/>
    </source>
</evidence>
<dbReference type="AlphaFoldDB" id="D5A9C4"/>
<evidence type="ECO:0000313" key="8">
    <source>
        <dbReference type="EMBL" id="ADE76143.1"/>
    </source>
</evidence>
<evidence type="ECO:0000256" key="1">
    <source>
        <dbReference type="ARBA" id="ARBA00012797"/>
    </source>
</evidence>
<protein>
    <recommendedName>
        <fullName evidence="1">tRNA (guanine(9)-N(1))-methyltransferase</fullName>
        <ecNumber evidence="1">2.1.1.221</ecNumber>
    </recommendedName>
</protein>
<comment type="catalytic activity">
    <reaction evidence="5">
        <text>guanosine(9) in tRNA + S-adenosyl-L-methionine = N(1)-methylguanosine(9) in tRNA + S-adenosyl-L-homocysteine + H(+)</text>
        <dbReference type="Rhea" id="RHEA:43156"/>
        <dbReference type="Rhea" id="RHEA-COMP:10367"/>
        <dbReference type="Rhea" id="RHEA-COMP:10368"/>
        <dbReference type="ChEBI" id="CHEBI:15378"/>
        <dbReference type="ChEBI" id="CHEBI:57856"/>
        <dbReference type="ChEBI" id="CHEBI:59789"/>
        <dbReference type="ChEBI" id="CHEBI:73542"/>
        <dbReference type="ChEBI" id="CHEBI:74269"/>
        <dbReference type="EC" id="2.1.1.221"/>
    </reaction>
</comment>
<feature type="compositionally biased region" description="Acidic residues" evidence="6">
    <location>
        <begin position="1"/>
        <end position="11"/>
    </location>
</feature>
<dbReference type="EMBL" id="BT122791">
    <property type="protein sequence ID" value="ADE76143.1"/>
    <property type="molecule type" value="mRNA"/>
</dbReference>
<feature type="compositionally biased region" description="Basic and acidic residues" evidence="6">
    <location>
        <begin position="317"/>
        <end position="328"/>
    </location>
</feature>
<dbReference type="PANTHER" id="PTHR13563">
    <property type="entry name" value="TRNA (GUANINE-9-) METHYLTRANSFERASE"/>
    <property type="match status" value="1"/>
</dbReference>
<dbReference type="GO" id="GO:0002939">
    <property type="term" value="P:tRNA N1-guanine methylation"/>
    <property type="evidence" value="ECO:0007669"/>
    <property type="project" value="TreeGrafter"/>
</dbReference>
<evidence type="ECO:0000256" key="6">
    <source>
        <dbReference type="SAM" id="MobiDB-lite"/>
    </source>
</evidence>
<feature type="region of interest" description="Disordered" evidence="6">
    <location>
        <begin position="317"/>
        <end position="360"/>
    </location>
</feature>
<keyword evidence="4" id="KW-0949">S-adenosyl-L-methionine</keyword>
<reference evidence="8" key="1">
    <citation type="submission" date="2010-04" db="EMBL/GenBank/DDBJ databases">
        <authorList>
            <person name="Reid K.E."/>
            <person name="Liao N."/>
            <person name="Chan S."/>
            <person name="Docking R."/>
            <person name="Taylor G."/>
            <person name="Moore R."/>
            <person name="Mayo M."/>
            <person name="Munro S."/>
            <person name="King J."/>
            <person name="Yanchuk A."/>
            <person name="Holt R."/>
            <person name="Jones S."/>
            <person name="Marra M."/>
            <person name="Ritland C.E."/>
            <person name="Ritland K."/>
            <person name="Bohlmann J."/>
        </authorList>
    </citation>
    <scope>NUCLEOTIDE SEQUENCE</scope>
    <source>
        <tissue evidence="8">Bud</tissue>
    </source>
</reference>
<name>D5A9C4_PICSI</name>
<dbReference type="PROSITE" id="PS51675">
    <property type="entry name" value="SAM_MT_TRM10"/>
    <property type="match status" value="1"/>
</dbReference>
<dbReference type="PANTHER" id="PTHR13563:SF13">
    <property type="entry name" value="TRNA METHYLTRANSFERASE 10 HOMOLOG A"/>
    <property type="match status" value="1"/>
</dbReference>
<accession>D5A9C4</accession>
<evidence type="ECO:0000256" key="3">
    <source>
        <dbReference type="ARBA" id="ARBA00022679"/>
    </source>
</evidence>
<evidence type="ECO:0000256" key="5">
    <source>
        <dbReference type="ARBA" id="ARBA00048434"/>
    </source>
</evidence>
<dbReference type="Gene3D" id="3.40.1280.30">
    <property type="match status" value="1"/>
</dbReference>
<evidence type="ECO:0000259" key="7">
    <source>
        <dbReference type="PROSITE" id="PS51675"/>
    </source>
</evidence>
<dbReference type="OMA" id="FKKNDGW"/>
<dbReference type="GO" id="GO:0005634">
    <property type="term" value="C:nucleus"/>
    <property type="evidence" value="ECO:0007669"/>
    <property type="project" value="TreeGrafter"/>
</dbReference>
<dbReference type="InterPro" id="IPR007356">
    <property type="entry name" value="tRNA_m1G_MeTrfase_euk"/>
</dbReference>
<feature type="domain" description="SAM-dependent MTase TRM10-type" evidence="7">
    <location>
        <begin position="124"/>
        <end position="314"/>
    </location>
</feature>
<sequence length="360" mass="41483">MEENRENDEPEEPSHDSEDGSSMPQEEELQEQGGGRVEEDGSGSPRVSKSAKKKLMKLQRYEAKKAHRKAIAKQNKQEHMERKRQEWADKLAALPEDERSSLVQAKLDTRKERMAERHQEREHTREKLRNAMQRGQNIVVDLEFCELMNPNEINSLVQQIMYCYAANRKSASPAHLWLTGCKGEIMSRMQKVPGFPNWLVEKEERSYIEALHERKQDLVYLTADSEDVLQELEASKIYVVGGLVDRNRWKGITMQKAQEQGIQTAKLPIADHLSMTSSQVLTVNQVFEILITFLEVKDWRKSLLQVIPQRKRPEIDSNDLHLTNERKKMSSGNENGEVSPCDSNVGSNCNEKREEVTVET</sequence>
<dbReference type="GO" id="GO:0052905">
    <property type="term" value="F:tRNA (guanosine(9)-N1)-methyltransferase activity"/>
    <property type="evidence" value="ECO:0007669"/>
    <property type="project" value="UniProtKB-EC"/>
</dbReference>
<evidence type="ECO:0000256" key="4">
    <source>
        <dbReference type="ARBA" id="ARBA00022691"/>
    </source>
</evidence>
<proteinExistence type="evidence at transcript level"/>
<dbReference type="GO" id="GO:0000049">
    <property type="term" value="F:tRNA binding"/>
    <property type="evidence" value="ECO:0007669"/>
    <property type="project" value="TreeGrafter"/>
</dbReference>
<feature type="region of interest" description="Disordered" evidence="6">
    <location>
        <begin position="1"/>
        <end position="85"/>
    </location>
</feature>
<keyword evidence="3" id="KW-0808">Transferase</keyword>
<dbReference type="InterPro" id="IPR038459">
    <property type="entry name" value="MT_TRM10-typ_sf"/>
</dbReference>
<dbReference type="FunFam" id="3.40.1280.30:FF:000001">
    <property type="entry name" value="tRNA methyltransferase 10 homolog A"/>
    <property type="match status" value="1"/>
</dbReference>